<evidence type="ECO:0000313" key="3">
    <source>
        <dbReference type="Proteomes" id="UP000325313"/>
    </source>
</evidence>
<comment type="caution">
    <text evidence="2">The sequence shown here is derived from an EMBL/GenBank/DDBJ whole genome shotgun (WGS) entry which is preliminary data.</text>
</comment>
<sequence>MFNNPHHDSFHPSCPPNSNDANCDSSAGVYYYPPNIEQSPYTNITYNEQPNHNFQPQFDPSPAQYKIGQHTSHVDLNNTYTYILNNDQSPSQSQVTNTQPTQSQTLIYQPTQSTHLASQPFAQHRSCRSTPEIRRGPVRPLPAPSQANGSLAHLLINPTARDPAPLNPVTVLSGSVVNAPAHDPAPLQPVHLFAASVNPEQCNPATAIPIQPDSSVAIQPNPSVAARVNNSQARHNQSRPIQPNPSVPIQPHSSVPIQHNPSVAARVDNSQARLLSNFILNTHRFKNIKQYLEKEEN</sequence>
<dbReference type="AlphaFoldDB" id="A0A5B0SI16"/>
<evidence type="ECO:0000313" key="2">
    <source>
        <dbReference type="EMBL" id="KAA1137129.1"/>
    </source>
</evidence>
<feature type="region of interest" description="Disordered" evidence="1">
    <location>
        <begin position="229"/>
        <end position="255"/>
    </location>
</feature>
<feature type="compositionally biased region" description="Polar residues" evidence="1">
    <location>
        <begin position="229"/>
        <end position="241"/>
    </location>
</feature>
<name>A0A5B0SI16_PUCGR</name>
<protein>
    <submittedName>
        <fullName evidence="2">Uncharacterized protein</fullName>
    </submittedName>
</protein>
<dbReference type="EMBL" id="VDEP01000012">
    <property type="protein sequence ID" value="KAA1137129.1"/>
    <property type="molecule type" value="Genomic_DNA"/>
</dbReference>
<reference evidence="2 3" key="1">
    <citation type="submission" date="2019-05" db="EMBL/GenBank/DDBJ databases">
        <title>Emergence of the Ug99 lineage of the wheat stem rust pathogen through somatic hybridization.</title>
        <authorList>
            <person name="Li F."/>
            <person name="Upadhyaya N.M."/>
            <person name="Sperschneider J."/>
            <person name="Matny O."/>
            <person name="Nguyen-Phuc H."/>
            <person name="Mago R."/>
            <person name="Raley C."/>
            <person name="Miller M.E."/>
            <person name="Silverstein K.A.T."/>
            <person name="Henningsen E."/>
            <person name="Hirsch C.D."/>
            <person name="Visser B."/>
            <person name="Pretorius Z.A."/>
            <person name="Steffenson B.J."/>
            <person name="Schwessinger B."/>
            <person name="Dodds P.N."/>
            <person name="Figueroa M."/>
        </authorList>
    </citation>
    <scope>NUCLEOTIDE SEQUENCE [LARGE SCALE GENOMIC DNA]</scope>
    <source>
        <strain evidence="2 3">Ug99</strain>
    </source>
</reference>
<evidence type="ECO:0000256" key="1">
    <source>
        <dbReference type="SAM" id="MobiDB-lite"/>
    </source>
</evidence>
<organism evidence="2 3">
    <name type="scientific">Puccinia graminis f. sp. tritici</name>
    <dbReference type="NCBI Taxonomy" id="56615"/>
    <lineage>
        <taxon>Eukaryota</taxon>
        <taxon>Fungi</taxon>
        <taxon>Dikarya</taxon>
        <taxon>Basidiomycota</taxon>
        <taxon>Pucciniomycotina</taxon>
        <taxon>Pucciniomycetes</taxon>
        <taxon>Pucciniales</taxon>
        <taxon>Pucciniaceae</taxon>
        <taxon>Puccinia</taxon>
    </lineage>
</organism>
<dbReference type="Proteomes" id="UP000325313">
    <property type="component" value="Unassembled WGS sequence"/>
</dbReference>
<proteinExistence type="predicted"/>
<feature type="region of interest" description="Disordered" evidence="1">
    <location>
        <begin position="113"/>
        <end position="146"/>
    </location>
</feature>
<accession>A0A5B0SI16</accession>
<gene>
    <name evidence="2" type="ORF">PGTUg99_015782</name>
</gene>